<feature type="non-terminal residue" evidence="3">
    <location>
        <position position="327"/>
    </location>
</feature>
<dbReference type="SUPFAM" id="SSF48403">
    <property type="entry name" value="Ankyrin repeat"/>
    <property type="match status" value="1"/>
</dbReference>
<dbReference type="Pfam" id="PF13637">
    <property type="entry name" value="Ank_4"/>
    <property type="match status" value="1"/>
</dbReference>
<keyword evidence="1" id="KW-0040">ANK repeat</keyword>
<keyword evidence="4" id="KW-1185">Reference proteome</keyword>
<dbReference type="PROSITE" id="PS50088">
    <property type="entry name" value="ANK_REPEAT"/>
    <property type="match status" value="1"/>
</dbReference>
<name>A0A292Q4I2_9PEZI</name>
<dbReference type="Pfam" id="PF22939">
    <property type="entry name" value="WHD_GPIID"/>
    <property type="match status" value="1"/>
</dbReference>
<evidence type="ECO:0000256" key="1">
    <source>
        <dbReference type="PROSITE-ProRule" id="PRU00023"/>
    </source>
</evidence>
<dbReference type="PANTHER" id="PTHR10039">
    <property type="entry name" value="AMELOGENIN"/>
    <property type="match status" value="1"/>
</dbReference>
<evidence type="ECO:0000259" key="2">
    <source>
        <dbReference type="Pfam" id="PF22939"/>
    </source>
</evidence>
<feature type="repeat" description="ANK" evidence="1">
    <location>
        <begin position="277"/>
        <end position="309"/>
    </location>
</feature>
<feature type="domain" description="GPI inositol-deacylase winged helix" evidence="2">
    <location>
        <begin position="47"/>
        <end position="136"/>
    </location>
</feature>
<gene>
    <name evidence="3" type="ORF">GSTUAT00001926001</name>
</gene>
<dbReference type="EMBL" id="LN890964">
    <property type="protein sequence ID" value="CUS13991.1"/>
    <property type="molecule type" value="Genomic_DNA"/>
</dbReference>
<dbReference type="PROSITE" id="PS50297">
    <property type="entry name" value="ANK_REP_REGION"/>
    <property type="match status" value="1"/>
</dbReference>
<dbReference type="PANTHER" id="PTHR10039:SF16">
    <property type="entry name" value="GPI INOSITOL-DEACYLASE"/>
    <property type="match status" value="1"/>
</dbReference>
<accession>A0A292Q4I2</accession>
<dbReference type="AlphaFoldDB" id="A0A292Q4I2"/>
<dbReference type="InterPro" id="IPR036770">
    <property type="entry name" value="Ankyrin_rpt-contain_sf"/>
</dbReference>
<dbReference type="InterPro" id="IPR002110">
    <property type="entry name" value="Ankyrin_rpt"/>
</dbReference>
<dbReference type="InterPro" id="IPR054471">
    <property type="entry name" value="GPIID_WHD"/>
</dbReference>
<evidence type="ECO:0000313" key="4">
    <source>
        <dbReference type="Proteomes" id="UP001412239"/>
    </source>
</evidence>
<dbReference type="Gene3D" id="1.25.40.20">
    <property type="entry name" value="Ankyrin repeat-containing domain"/>
    <property type="match status" value="1"/>
</dbReference>
<proteinExistence type="predicted"/>
<evidence type="ECO:0000313" key="3">
    <source>
        <dbReference type="EMBL" id="CUS13991.1"/>
    </source>
</evidence>
<dbReference type="Proteomes" id="UP001412239">
    <property type="component" value="Unassembled WGS sequence"/>
</dbReference>
<sequence length="327" mass="36318">FRWVDCLLRILQTCIAPDDVRAALKKLPKDLDSVYTRILESIDEMQRVYIQRAMHWLTFSVEPLTLSQLAEAVRIEYDVDKYGEDSKPLFNMSSLMSICPSLISFEDARNGQSASQEDRRLRLAHFSVKEYLISERAAQGPGAYCHISEDKANFLMGHACLSRILWHNAPATVQEGKVEETSFLYHSSRYWFRYIGSIEDTAPTQLSNAALKVLELGKGWLDVYDPDCPYRDPLVLPGSRVYPPALYYSSLLNLVTTCKLLVSRTEDAVNVNAQGGEYGNALQAAAIRGNESVARVLLEHGAEVNAQGGACGNALQAAAYGGNESVV</sequence>
<organism evidence="3 4">
    <name type="scientific">Tuber aestivum</name>
    <name type="common">summer truffle</name>
    <dbReference type="NCBI Taxonomy" id="59557"/>
    <lineage>
        <taxon>Eukaryota</taxon>
        <taxon>Fungi</taxon>
        <taxon>Dikarya</taxon>
        <taxon>Ascomycota</taxon>
        <taxon>Pezizomycotina</taxon>
        <taxon>Pezizomycetes</taxon>
        <taxon>Pezizales</taxon>
        <taxon>Tuberaceae</taxon>
        <taxon>Tuber</taxon>
    </lineage>
</organism>
<protein>
    <recommendedName>
        <fullName evidence="2">GPI inositol-deacylase winged helix domain-containing protein</fullName>
    </recommendedName>
</protein>
<reference evidence="3" key="1">
    <citation type="submission" date="2015-10" db="EMBL/GenBank/DDBJ databases">
        <authorList>
            <person name="Regsiter A."/>
            <person name="william w."/>
        </authorList>
    </citation>
    <scope>NUCLEOTIDE SEQUENCE</scope>
    <source>
        <strain evidence="3">Montdore</strain>
    </source>
</reference>
<feature type="non-terminal residue" evidence="3">
    <location>
        <position position="1"/>
    </location>
</feature>